<name>A0A0N4W5E5_HAEPC</name>
<accession>A0A0N4W5E5</accession>
<dbReference type="SUPFAM" id="SSF54427">
    <property type="entry name" value="NTF2-like"/>
    <property type="match status" value="2"/>
</dbReference>
<sequence length="207" mass="24540">LITTMKPDEARAALKPHYEALLKNMNEGKFEENFKHFHPHCAVVHRGKGAYYGKEQIGAMLKKLFEEQHPKNIKITHFQYLEIREKLKPIYEELEQNMTKGDLQANFKHLHSDCVIVQKGKEAYYGKERESYCYEIGNKMKSFFQEHQPKNIKRSKAVYYGCECCICVSVEVSFDTPKGPAKVDEHHIWRKENNDWKLYHIEYEMVH</sequence>
<dbReference type="InterPro" id="IPR032710">
    <property type="entry name" value="NTF2-like_dom_sf"/>
</dbReference>
<proteinExistence type="predicted"/>
<evidence type="ECO:0000313" key="1">
    <source>
        <dbReference type="WBParaSite" id="HPLM_0000517701-mRNA-1"/>
    </source>
</evidence>
<dbReference type="WBParaSite" id="HPLM_0000517701-mRNA-1">
    <property type="protein sequence ID" value="HPLM_0000517701-mRNA-1"/>
    <property type="gene ID" value="HPLM_0000517701"/>
</dbReference>
<protein>
    <submittedName>
        <fullName evidence="1">SnoaL-like domain-containing protein</fullName>
    </submittedName>
</protein>
<reference evidence="1" key="1">
    <citation type="submission" date="2017-02" db="UniProtKB">
        <authorList>
            <consortium name="WormBaseParasite"/>
        </authorList>
    </citation>
    <scope>IDENTIFICATION</scope>
</reference>
<organism evidence="1">
    <name type="scientific">Haemonchus placei</name>
    <name type="common">Barber's pole worm</name>
    <dbReference type="NCBI Taxonomy" id="6290"/>
    <lineage>
        <taxon>Eukaryota</taxon>
        <taxon>Metazoa</taxon>
        <taxon>Ecdysozoa</taxon>
        <taxon>Nematoda</taxon>
        <taxon>Chromadorea</taxon>
        <taxon>Rhabditida</taxon>
        <taxon>Rhabditina</taxon>
        <taxon>Rhabditomorpha</taxon>
        <taxon>Strongyloidea</taxon>
        <taxon>Trichostrongylidae</taxon>
        <taxon>Haemonchus</taxon>
    </lineage>
</organism>
<dbReference type="AlphaFoldDB" id="A0A0N4W5E5"/>
<dbReference type="Gene3D" id="3.10.450.50">
    <property type="match status" value="1"/>
</dbReference>